<dbReference type="RefSeq" id="WP_227570034.1">
    <property type="nucleotide sequence ID" value="NZ_CP101988.1"/>
</dbReference>
<evidence type="ECO:0000313" key="3">
    <source>
        <dbReference type="EMBL" id="UUI75084.1"/>
    </source>
</evidence>
<keyword evidence="4" id="KW-1185">Reference proteome</keyword>
<reference evidence="3 4" key="1">
    <citation type="submission" date="2022-07" db="EMBL/GenBank/DDBJ databases">
        <title>Novel species in genus cellulomonas.</title>
        <authorList>
            <person name="Ye L."/>
        </authorList>
    </citation>
    <scope>NUCLEOTIDE SEQUENCE [LARGE SCALE GENOMIC DNA]</scope>
    <source>
        <strain evidence="4">zg-Y338</strain>
    </source>
</reference>
<organism evidence="3 4">
    <name type="scientific">Cellulomonas chengniuliangii</name>
    <dbReference type="NCBI Taxonomy" id="2968084"/>
    <lineage>
        <taxon>Bacteria</taxon>
        <taxon>Bacillati</taxon>
        <taxon>Actinomycetota</taxon>
        <taxon>Actinomycetes</taxon>
        <taxon>Micrococcales</taxon>
        <taxon>Cellulomonadaceae</taxon>
        <taxon>Cellulomonas</taxon>
    </lineage>
</organism>
<dbReference type="GO" id="GO:0016746">
    <property type="term" value="F:acyltransferase activity"/>
    <property type="evidence" value="ECO:0007669"/>
    <property type="project" value="UniProtKB-KW"/>
</dbReference>
<accession>A0ABY5KZN1</accession>
<dbReference type="Pfam" id="PF01757">
    <property type="entry name" value="Acyl_transf_3"/>
    <property type="match status" value="1"/>
</dbReference>
<feature type="transmembrane region" description="Helical" evidence="1">
    <location>
        <begin position="223"/>
        <end position="239"/>
    </location>
</feature>
<feature type="domain" description="Acyltransferase 3" evidence="2">
    <location>
        <begin position="6"/>
        <end position="325"/>
    </location>
</feature>
<gene>
    <name evidence="3" type="ORF">NP064_15120</name>
</gene>
<proteinExistence type="predicted"/>
<feature type="transmembrane region" description="Helical" evidence="1">
    <location>
        <begin position="156"/>
        <end position="175"/>
    </location>
</feature>
<evidence type="ECO:0000259" key="2">
    <source>
        <dbReference type="Pfam" id="PF01757"/>
    </source>
</evidence>
<evidence type="ECO:0000256" key="1">
    <source>
        <dbReference type="SAM" id="Phobius"/>
    </source>
</evidence>
<name>A0ABY5KZN1_9CELL</name>
<keyword evidence="1" id="KW-0812">Transmembrane</keyword>
<feature type="transmembrane region" description="Helical" evidence="1">
    <location>
        <begin position="34"/>
        <end position="52"/>
    </location>
</feature>
<sequence length="345" mass="37732">MRGRLPGLDLLRGLAVLLVLLNHAHPLFGGAGVVGVTIFFALSGYLITGVLVRDIYRTGGVRLAVFYRNRALRLIPALLLFLLAYAVVEGVFDLLGERDLVPQSVAVALTYTTNIPGIPSGSGSLYHLWTLATEEQFYVLWPLVLLFGFRRVGLRRVVGLVAVGVVMMCVLTIKLTEPDVARVYALPSSWWLTIMIGSVAYLGREELARALPTTAGRRRALQVVMLTAIAVVAAIPGLAHSAVMYLLIAPGVALATAVLINYTSHWEVLPSRLLSPLLQLGTISYAAYLWNAAIMRWLEPIGGLLRPVLIVSLTLVAATASWWLVERPVQRLRARLDHQQPALQH</sequence>
<dbReference type="Proteomes" id="UP001316189">
    <property type="component" value="Chromosome"/>
</dbReference>
<dbReference type="PANTHER" id="PTHR23028:SF53">
    <property type="entry name" value="ACYL_TRANSF_3 DOMAIN-CONTAINING PROTEIN"/>
    <property type="match status" value="1"/>
</dbReference>
<feature type="transmembrane region" description="Helical" evidence="1">
    <location>
        <begin position="72"/>
        <end position="92"/>
    </location>
</feature>
<dbReference type="PANTHER" id="PTHR23028">
    <property type="entry name" value="ACETYLTRANSFERASE"/>
    <property type="match status" value="1"/>
</dbReference>
<feature type="transmembrane region" description="Helical" evidence="1">
    <location>
        <begin position="126"/>
        <end position="149"/>
    </location>
</feature>
<protein>
    <submittedName>
        <fullName evidence="3">Acyltransferase</fullName>
    </submittedName>
</protein>
<feature type="transmembrane region" description="Helical" evidence="1">
    <location>
        <begin position="245"/>
        <end position="264"/>
    </location>
</feature>
<keyword evidence="3" id="KW-0808">Transferase</keyword>
<keyword evidence="1" id="KW-1133">Transmembrane helix</keyword>
<dbReference type="InterPro" id="IPR002656">
    <property type="entry name" value="Acyl_transf_3_dom"/>
</dbReference>
<evidence type="ECO:0000313" key="4">
    <source>
        <dbReference type="Proteomes" id="UP001316189"/>
    </source>
</evidence>
<dbReference type="EMBL" id="CP101988">
    <property type="protein sequence ID" value="UUI75084.1"/>
    <property type="molecule type" value="Genomic_DNA"/>
</dbReference>
<feature type="transmembrane region" description="Helical" evidence="1">
    <location>
        <begin position="181"/>
        <end position="202"/>
    </location>
</feature>
<feature type="transmembrane region" description="Helical" evidence="1">
    <location>
        <begin position="276"/>
        <end position="298"/>
    </location>
</feature>
<feature type="transmembrane region" description="Helical" evidence="1">
    <location>
        <begin position="304"/>
        <end position="325"/>
    </location>
</feature>
<dbReference type="InterPro" id="IPR050879">
    <property type="entry name" value="Acyltransferase_3"/>
</dbReference>
<keyword evidence="1" id="KW-0472">Membrane</keyword>
<keyword evidence="3" id="KW-0012">Acyltransferase</keyword>